<name>A0AAV6Q5G4_SOLSE</name>
<keyword evidence="2" id="KW-1185">Reference proteome</keyword>
<protein>
    <submittedName>
        <fullName evidence="1">Uncharacterized protein</fullName>
    </submittedName>
</protein>
<organism evidence="1 2">
    <name type="scientific">Solea senegalensis</name>
    <name type="common">Senegalese sole</name>
    <dbReference type="NCBI Taxonomy" id="28829"/>
    <lineage>
        <taxon>Eukaryota</taxon>
        <taxon>Metazoa</taxon>
        <taxon>Chordata</taxon>
        <taxon>Craniata</taxon>
        <taxon>Vertebrata</taxon>
        <taxon>Euteleostomi</taxon>
        <taxon>Actinopterygii</taxon>
        <taxon>Neopterygii</taxon>
        <taxon>Teleostei</taxon>
        <taxon>Neoteleostei</taxon>
        <taxon>Acanthomorphata</taxon>
        <taxon>Carangaria</taxon>
        <taxon>Pleuronectiformes</taxon>
        <taxon>Pleuronectoidei</taxon>
        <taxon>Soleidae</taxon>
        <taxon>Solea</taxon>
    </lineage>
</organism>
<comment type="caution">
    <text evidence="1">The sequence shown here is derived from an EMBL/GenBank/DDBJ whole genome shotgun (WGS) entry which is preliminary data.</text>
</comment>
<gene>
    <name evidence="1" type="ORF">JOB18_047122</name>
</gene>
<dbReference type="AlphaFoldDB" id="A0AAV6Q5G4"/>
<sequence>MFLFPKALDSAADTVCSKLQHHLEETDVTYSTSRTSAHSGREGKSIWTHTDRVFHRAADFISSLRTYKRWLHIYLQHLGHMPSFPRSTYFTHMPCFYSLFK</sequence>
<proteinExistence type="predicted"/>
<dbReference type="EMBL" id="JAGKHQ010000019">
    <property type="protein sequence ID" value="KAG7483374.1"/>
    <property type="molecule type" value="Genomic_DNA"/>
</dbReference>
<evidence type="ECO:0000313" key="1">
    <source>
        <dbReference type="EMBL" id="KAG7483374.1"/>
    </source>
</evidence>
<accession>A0AAV6Q5G4</accession>
<evidence type="ECO:0000313" key="2">
    <source>
        <dbReference type="Proteomes" id="UP000693946"/>
    </source>
</evidence>
<reference evidence="1 2" key="1">
    <citation type="journal article" date="2021" name="Sci. Rep.">
        <title>Chromosome anchoring in Senegalese sole (Solea senegalensis) reveals sex-associated markers and genome rearrangements in flatfish.</title>
        <authorList>
            <person name="Guerrero-Cozar I."/>
            <person name="Gomez-Garrido J."/>
            <person name="Berbel C."/>
            <person name="Martinez-Blanch J.F."/>
            <person name="Alioto T."/>
            <person name="Claros M.G."/>
            <person name="Gagnaire P.A."/>
            <person name="Manchado M."/>
        </authorList>
    </citation>
    <scope>NUCLEOTIDE SEQUENCE [LARGE SCALE GENOMIC DNA]</scope>
    <source>
        <strain evidence="1">Sse05_10M</strain>
    </source>
</reference>
<dbReference type="Proteomes" id="UP000693946">
    <property type="component" value="Linkage Group LG7"/>
</dbReference>